<evidence type="ECO:0000259" key="4">
    <source>
        <dbReference type="Pfam" id="PF17806"/>
    </source>
</evidence>
<dbReference type="PRINTS" id="PR00411">
    <property type="entry name" value="PNDRDTASEI"/>
</dbReference>
<dbReference type="InterPro" id="IPR041854">
    <property type="entry name" value="BFD-like_2Fe2S-bd_dom_sf"/>
</dbReference>
<dbReference type="CDD" id="cd19946">
    <property type="entry name" value="GlpA-like_Fer2_BFD-like"/>
    <property type="match status" value="1"/>
</dbReference>
<feature type="region of interest" description="Disordered" evidence="2">
    <location>
        <begin position="487"/>
        <end position="507"/>
    </location>
</feature>
<dbReference type="AlphaFoldDB" id="A0A1G7RSF7"/>
<evidence type="ECO:0000256" key="2">
    <source>
        <dbReference type="SAM" id="MobiDB-lite"/>
    </source>
</evidence>
<protein>
    <submittedName>
        <fullName evidence="5">NADPH-dependent 2,4-dienoyl-CoA reductase, sulfur reductase</fullName>
    </submittedName>
</protein>
<dbReference type="Pfam" id="PF17806">
    <property type="entry name" value="SO_alpha_A3"/>
    <property type="match status" value="1"/>
</dbReference>
<sequence length="507" mass="53850">MTASVIAHAGDLVELYDVIVVGAGPAGMSAAALMSAEGLSVLVLDENPAPGGQIYRHITLNAQTKRPYLGAAYWAGRPIAAVFMTSALTYAPRCRVWSLDSANPSLDEPYARVGISLGGVARHVQARRVILATGALERPMPVPGWTLPGVMTAGAAQIALKSAGLVPSGRVVLAGCGPLLYQLAVQLKDAGADIVALLDTGGGLRRGWRYLPSFLVSPYALKGAALLFKARRSLRVVSGVRRLQVEGRDRATAVRFKTDRFEETLTVDHLLLHQGIIPDTALANSAGCALEWNETLRAFQPRTDDRGCSSLPDIFIAGDGARMAGALASAEAGRAVALAVMAELSPGDAHPFEARRQGTLRECARLQRGRPFIDTVYLPARHFLAPEDESTVVCRCEEVTVGAIRRAARRGVTGPNQLKVFTRCGMGPCQGRMCGSTVAELLADEQGTEPGDIGTYRLRPPIKPLRLSEIAALPHGDADTFAVTGLHPENATDASPSLTERALCDDR</sequence>
<proteinExistence type="predicted"/>
<keyword evidence="1" id="KW-0560">Oxidoreductase</keyword>
<dbReference type="Proteomes" id="UP000182894">
    <property type="component" value="Unassembled WGS sequence"/>
</dbReference>
<keyword evidence="6" id="KW-1185">Reference proteome</keyword>
<dbReference type="RefSeq" id="WP_074749579.1">
    <property type="nucleotide sequence ID" value="NZ_FNCO01000001.1"/>
</dbReference>
<dbReference type="InterPro" id="IPR051691">
    <property type="entry name" value="Metab_Enz_Cyan_OpOx_G3PDH"/>
</dbReference>
<dbReference type="InterPro" id="IPR017224">
    <property type="entry name" value="Opine_Oxase_asu/HCN_bsu"/>
</dbReference>
<dbReference type="SUPFAM" id="SSF51905">
    <property type="entry name" value="FAD/NAD(P)-binding domain"/>
    <property type="match status" value="1"/>
</dbReference>
<feature type="domain" description="FAD/NAD(P)-binding" evidence="3">
    <location>
        <begin position="16"/>
        <end position="324"/>
    </location>
</feature>
<evidence type="ECO:0000256" key="1">
    <source>
        <dbReference type="ARBA" id="ARBA00023002"/>
    </source>
</evidence>
<evidence type="ECO:0000313" key="5">
    <source>
        <dbReference type="EMBL" id="SDG13741.1"/>
    </source>
</evidence>
<name>A0A1G7RSF7_9PSED</name>
<dbReference type="InterPro" id="IPR041117">
    <property type="entry name" value="SoxA_A3"/>
</dbReference>
<dbReference type="Gene3D" id="1.10.10.1100">
    <property type="entry name" value="BFD-like [2Fe-2S]-binding domain"/>
    <property type="match status" value="1"/>
</dbReference>
<dbReference type="PIRSF" id="PIRSF037495">
    <property type="entry name" value="Opine_OX_OoxA/HcnB"/>
    <property type="match status" value="1"/>
</dbReference>
<evidence type="ECO:0000313" key="6">
    <source>
        <dbReference type="Proteomes" id="UP000182894"/>
    </source>
</evidence>
<dbReference type="PANTHER" id="PTHR42949">
    <property type="entry name" value="ANAEROBIC GLYCEROL-3-PHOSPHATE DEHYDROGENASE SUBUNIT B"/>
    <property type="match status" value="1"/>
</dbReference>
<dbReference type="Gene3D" id="3.50.50.60">
    <property type="entry name" value="FAD/NAD(P)-binding domain"/>
    <property type="match status" value="2"/>
</dbReference>
<dbReference type="OrthoDB" id="9801699at2"/>
<gene>
    <name evidence="5" type="ORF">SAMN05216605_101246</name>
</gene>
<dbReference type="PANTHER" id="PTHR42949:SF3">
    <property type="entry name" value="ANAEROBIC GLYCEROL-3-PHOSPHATE DEHYDROGENASE SUBUNIT B"/>
    <property type="match status" value="1"/>
</dbReference>
<organism evidence="5 6">
    <name type="scientific">Pseudomonas abietaniphila</name>
    <dbReference type="NCBI Taxonomy" id="89065"/>
    <lineage>
        <taxon>Bacteria</taxon>
        <taxon>Pseudomonadati</taxon>
        <taxon>Pseudomonadota</taxon>
        <taxon>Gammaproteobacteria</taxon>
        <taxon>Pseudomonadales</taxon>
        <taxon>Pseudomonadaceae</taxon>
        <taxon>Pseudomonas</taxon>
    </lineage>
</organism>
<dbReference type="PRINTS" id="PR00368">
    <property type="entry name" value="FADPNR"/>
</dbReference>
<dbReference type="GO" id="GO:0016491">
    <property type="term" value="F:oxidoreductase activity"/>
    <property type="evidence" value="ECO:0007669"/>
    <property type="project" value="UniProtKB-KW"/>
</dbReference>
<dbReference type="Pfam" id="PF07992">
    <property type="entry name" value="Pyr_redox_2"/>
    <property type="match status" value="1"/>
</dbReference>
<reference evidence="6" key="1">
    <citation type="submission" date="2016-10" db="EMBL/GenBank/DDBJ databases">
        <authorList>
            <person name="Varghese N."/>
            <person name="Submissions S."/>
        </authorList>
    </citation>
    <scope>NUCLEOTIDE SEQUENCE [LARGE SCALE GENOMIC DNA]</scope>
    <source>
        <strain evidence="6">ATCC 700689</strain>
    </source>
</reference>
<dbReference type="InterPro" id="IPR023753">
    <property type="entry name" value="FAD/NAD-binding_dom"/>
</dbReference>
<evidence type="ECO:0000259" key="3">
    <source>
        <dbReference type="Pfam" id="PF07992"/>
    </source>
</evidence>
<dbReference type="InterPro" id="IPR036188">
    <property type="entry name" value="FAD/NAD-bd_sf"/>
</dbReference>
<dbReference type="STRING" id="89065.SAMN05216605_101246"/>
<accession>A0A1G7RSF7</accession>
<dbReference type="EMBL" id="FNCO01000001">
    <property type="protein sequence ID" value="SDG13741.1"/>
    <property type="molecule type" value="Genomic_DNA"/>
</dbReference>
<feature type="domain" description="SoxA A3" evidence="4">
    <location>
        <begin position="391"/>
        <end position="472"/>
    </location>
</feature>